<dbReference type="Gene3D" id="3.30.70.1290">
    <property type="entry name" value="Transposase IS200-like"/>
    <property type="match status" value="1"/>
</dbReference>
<comment type="caution">
    <text evidence="2">The sequence shown here is derived from an EMBL/GenBank/DDBJ whole genome shotgun (WGS) entry which is preliminary data.</text>
</comment>
<dbReference type="GO" id="GO:0004803">
    <property type="term" value="F:transposase activity"/>
    <property type="evidence" value="ECO:0007669"/>
    <property type="project" value="InterPro"/>
</dbReference>
<feature type="domain" description="Transposase IS200-like" evidence="1">
    <location>
        <begin position="8"/>
        <end position="148"/>
    </location>
</feature>
<name>A0A0G1BLX6_9BACT</name>
<proteinExistence type="predicted"/>
<dbReference type="Proteomes" id="UP000034704">
    <property type="component" value="Unassembled WGS sequence"/>
</dbReference>
<gene>
    <name evidence="2" type="ORF">UV12_C0009G0010</name>
</gene>
<dbReference type="Pfam" id="PF01797">
    <property type="entry name" value="Y1_Tnp"/>
    <property type="match status" value="1"/>
</dbReference>
<dbReference type="SMART" id="SM01321">
    <property type="entry name" value="Y1_Tnp"/>
    <property type="match status" value="1"/>
</dbReference>
<accession>A0A0G1BLX6</accession>
<organism evidence="2 3">
    <name type="scientific">Candidatus Nomurabacteria bacterium GW2011_GWC2_42_20</name>
    <dbReference type="NCBI Taxonomy" id="1618756"/>
    <lineage>
        <taxon>Bacteria</taxon>
        <taxon>Candidatus Nomuraibacteriota</taxon>
    </lineage>
</organism>
<dbReference type="EMBL" id="LCDG01000009">
    <property type="protein sequence ID" value="KKS47271.1"/>
    <property type="molecule type" value="Genomic_DNA"/>
</dbReference>
<protein>
    <submittedName>
        <fullName evidence="2">Transposase</fullName>
    </submittedName>
</protein>
<dbReference type="PANTHER" id="PTHR34322:SF2">
    <property type="entry name" value="TRANSPOSASE IS200-LIKE DOMAIN-CONTAINING PROTEIN"/>
    <property type="match status" value="1"/>
</dbReference>
<dbReference type="PANTHER" id="PTHR34322">
    <property type="entry name" value="TRANSPOSASE, Y1_TNP DOMAIN-CONTAINING"/>
    <property type="match status" value="1"/>
</dbReference>
<dbReference type="SUPFAM" id="SSF143422">
    <property type="entry name" value="Transposase IS200-like"/>
    <property type="match status" value="1"/>
</dbReference>
<dbReference type="InterPro" id="IPR036515">
    <property type="entry name" value="Transposase_17_sf"/>
</dbReference>
<dbReference type="PATRIC" id="fig|1618756.3.peg.583"/>
<dbReference type="InterPro" id="IPR002686">
    <property type="entry name" value="Transposase_17"/>
</dbReference>
<sequence length="223" mass="26607">MNRSFDFSIGEYYHLYNRGTDKRIIFTNRNDHNRFVLLLHLCNGIERVDVSNKLREGQTFTELINIEFSDRLVDIVAYCLMPNHFHLLVREKQEDGISLFMKKLLTAYSMYFNNKNNRTGALFEGRFKAKHANTDEYLKYLFAYIHLNPIKIIDSKWKEKGIQDLKTAQNFLNNYEHSSYLDWMGNDRHESKILNRAASPEYFSTVKDFNDFVNEWLTFKDVQ</sequence>
<evidence type="ECO:0000313" key="3">
    <source>
        <dbReference type="Proteomes" id="UP000034704"/>
    </source>
</evidence>
<dbReference type="STRING" id="1618756.UV12_C0009G0010"/>
<evidence type="ECO:0000313" key="2">
    <source>
        <dbReference type="EMBL" id="KKS47271.1"/>
    </source>
</evidence>
<dbReference type="GO" id="GO:0003677">
    <property type="term" value="F:DNA binding"/>
    <property type="evidence" value="ECO:0007669"/>
    <property type="project" value="InterPro"/>
</dbReference>
<evidence type="ECO:0000259" key="1">
    <source>
        <dbReference type="SMART" id="SM01321"/>
    </source>
</evidence>
<reference evidence="2 3" key="1">
    <citation type="journal article" date="2015" name="Nature">
        <title>rRNA introns, odd ribosomes, and small enigmatic genomes across a large radiation of phyla.</title>
        <authorList>
            <person name="Brown C.T."/>
            <person name="Hug L.A."/>
            <person name="Thomas B.C."/>
            <person name="Sharon I."/>
            <person name="Castelle C.J."/>
            <person name="Singh A."/>
            <person name="Wilkins M.J."/>
            <person name="Williams K.H."/>
            <person name="Banfield J.F."/>
        </authorList>
    </citation>
    <scope>NUCLEOTIDE SEQUENCE [LARGE SCALE GENOMIC DNA]</scope>
</reference>
<dbReference type="GO" id="GO:0006313">
    <property type="term" value="P:DNA transposition"/>
    <property type="evidence" value="ECO:0007669"/>
    <property type="project" value="InterPro"/>
</dbReference>
<dbReference type="AlphaFoldDB" id="A0A0G1BLX6"/>